<reference evidence="1" key="1">
    <citation type="journal article" date="2016" name="Nat. Genet.">
        <title>A high-quality carrot genome assembly provides new insights into carotenoid accumulation and asterid genome evolution.</title>
        <authorList>
            <person name="Iorizzo M."/>
            <person name="Ellison S."/>
            <person name="Senalik D."/>
            <person name="Zeng P."/>
            <person name="Satapoomin P."/>
            <person name="Huang J."/>
            <person name="Bowman M."/>
            <person name="Iovene M."/>
            <person name="Sanseverino W."/>
            <person name="Cavagnaro P."/>
            <person name="Yildiz M."/>
            <person name="Macko-Podgorni A."/>
            <person name="Moranska E."/>
            <person name="Grzebelus E."/>
            <person name="Grzebelus D."/>
            <person name="Ashrafi H."/>
            <person name="Zheng Z."/>
            <person name="Cheng S."/>
            <person name="Spooner D."/>
            <person name="Van Deynze A."/>
            <person name="Simon P."/>
        </authorList>
    </citation>
    <scope>NUCLEOTIDE SEQUENCE [LARGE SCALE GENOMIC DNA]</scope>
    <source>
        <tissue evidence="1">Leaf</tissue>
    </source>
</reference>
<dbReference type="KEGG" id="dcr:108211849"/>
<accession>A0A161WYP7</accession>
<organism evidence="1">
    <name type="scientific">Daucus carota subsp. sativus</name>
    <name type="common">Carrot</name>
    <dbReference type="NCBI Taxonomy" id="79200"/>
    <lineage>
        <taxon>Eukaryota</taxon>
        <taxon>Viridiplantae</taxon>
        <taxon>Streptophyta</taxon>
        <taxon>Embryophyta</taxon>
        <taxon>Tracheophyta</taxon>
        <taxon>Spermatophyta</taxon>
        <taxon>Magnoliopsida</taxon>
        <taxon>eudicotyledons</taxon>
        <taxon>Gunneridae</taxon>
        <taxon>Pentapetalae</taxon>
        <taxon>asterids</taxon>
        <taxon>campanulids</taxon>
        <taxon>Apiales</taxon>
        <taxon>Apiaceae</taxon>
        <taxon>Apioideae</taxon>
        <taxon>Scandiceae</taxon>
        <taxon>Daucinae</taxon>
        <taxon>Daucus</taxon>
        <taxon>Daucus sect. Daucus</taxon>
    </lineage>
</organism>
<dbReference type="Pfam" id="PF04749">
    <property type="entry name" value="PLAC8"/>
    <property type="match status" value="1"/>
</dbReference>
<dbReference type="Gramene" id="KZN03825">
    <property type="protein sequence ID" value="KZN03825"/>
    <property type="gene ID" value="DCAR_012581"/>
</dbReference>
<dbReference type="EMBL" id="LNRQ01000003">
    <property type="protein sequence ID" value="KZN03825.1"/>
    <property type="molecule type" value="Genomic_DNA"/>
</dbReference>
<proteinExistence type="predicted"/>
<protein>
    <submittedName>
        <fullName evidence="1">Uncharacterized protein</fullName>
    </submittedName>
</protein>
<sequence length="195" mass="21706">MQKPKAKIQPKAKMQPKAPGEWTTGLWGCFSDWGNCITTLFCPCITYGQIANIVQKGKTSVFTEARNYATIMYFTGGCCLYSCFSRSKLRHKYNLPQSPCSLPDCAVQFCCELCALCQEYRELQGRGFNMAIGFDLNPTDEDGMINAASINQVLTQINTLTNQDGTTNAAPASQVMTQADTTNNHQNDHHDDYQE</sequence>
<dbReference type="OMA" id="FQNPPQN"/>
<dbReference type="OrthoDB" id="1045822at2759"/>
<evidence type="ECO:0000313" key="1">
    <source>
        <dbReference type="EMBL" id="KZN03825.1"/>
    </source>
</evidence>
<dbReference type="AlphaFoldDB" id="A0A161WYP7"/>
<comment type="caution">
    <text evidence="1">The sequence shown here is derived from an EMBL/GenBank/DDBJ whole genome shotgun (WGS) entry which is preliminary data.</text>
</comment>
<dbReference type="PANTHER" id="PTHR15907">
    <property type="entry name" value="DUF614 FAMILY PROTEIN-RELATED"/>
    <property type="match status" value="1"/>
</dbReference>
<gene>
    <name evidence="1" type="ORF">DCAR_012581</name>
</gene>
<name>A0A161WYP7_DAUCS</name>
<dbReference type="NCBIfam" id="TIGR01571">
    <property type="entry name" value="A_thal_Cys_rich"/>
    <property type="match status" value="1"/>
</dbReference>
<dbReference type="InterPro" id="IPR006461">
    <property type="entry name" value="PLAC_motif_containing"/>
</dbReference>